<accession>A0A7T7KU24</accession>
<feature type="transmembrane region" description="Helical" evidence="6">
    <location>
        <begin position="6"/>
        <end position="26"/>
    </location>
</feature>
<dbReference type="KEGG" id="slf:JEQ17_04275"/>
<dbReference type="GO" id="GO:0005886">
    <property type="term" value="C:plasma membrane"/>
    <property type="evidence" value="ECO:0007669"/>
    <property type="project" value="UniProtKB-SubCell"/>
</dbReference>
<dbReference type="GO" id="GO:0015171">
    <property type="term" value="F:amino acid transmembrane transporter activity"/>
    <property type="evidence" value="ECO:0007669"/>
    <property type="project" value="TreeGrafter"/>
</dbReference>
<keyword evidence="2" id="KW-1003">Cell membrane</keyword>
<sequence>MDAGTVAAFLAVDLLLVFTPGADWAYAITAGLRNRSIVPAVAGLVAGYAGYTLLAVAGLVVIVASSAALLTALTVLGAAYLMWLGWGVLARPATPSASSEVMATSNRQIMLKGAGISGLNPKALLLYFSLFPQFIDPAADWPVAAQTALLGTLHMVGCAVVYLTVGLLARTVLQARPAAARAVTRASGAMMIAIGGFLLVERLAG</sequence>
<dbReference type="Pfam" id="PF01810">
    <property type="entry name" value="LysE"/>
    <property type="match status" value="1"/>
</dbReference>
<keyword evidence="3 6" id="KW-0812">Transmembrane</keyword>
<dbReference type="AlphaFoldDB" id="A0A7T7KU24"/>
<evidence type="ECO:0000256" key="3">
    <source>
        <dbReference type="ARBA" id="ARBA00022692"/>
    </source>
</evidence>
<keyword evidence="8" id="KW-1185">Reference proteome</keyword>
<dbReference type="RefSeq" id="WP_200393926.1">
    <property type="nucleotide sequence ID" value="NZ_CP066831.1"/>
</dbReference>
<evidence type="ECO:0000256" key="4">
    <source>
        <dbReference type="ARBA" id="ARBA00022989"/>
    </source>
</evidence>
<protein>
    <submittedName>
        <fullName evidence="7">LysE family translocator</fullName>
    </submittedName>
</protein>
<evidence type="ECO:0000256" key="6">
    <source>
        <dbReference type="SAM" id="Phobius"/>
    </source>
</evidence>
<feature type="transmembrane region" description="Helical" evidence="6">
    <location>
        <begin position="148"/>
        <end position="170"/>
    </location>
</feature>
<dbReference type="PANTHER" id="PTHR30086">
    <property type="entry name" value="ARGININE EXPORTER PROTEIN ARGO"/>
    <property type="match status" value="1"/>
</dbReference>
<feature type="transmembrane region" description="Helical" evidence="6">
    <location>
        <begin position="38"/>
        <end position="62"/>
    </location>
</feature>
<evidence type="ECO:0000313" key="8">
    <source>
        <dbReference type="Proteomes" id="UP000595636"/>
    </source>
</evidence>
<name>A0A7T7KU24_9ACTN</name>
<gene>
    <name evidence="7" type="ORF">JEQ17_04275</name>
</gene>
<evidence type="ECO:0000256" key="1">
    <source>
        <dbReference type="ARBA" id="ARBA00004651"/>
    </source>
</evidence>
<organism evidence="7 8">
    <name type="scientific">Streptomyces liliifuscus</name>
    <dbReference type="NCBI Taxonomy" id="2797636"/>
    <lineage>
        <taxon>Bacteria</taxon>
        <taxon>Bacillati</taxon>
        <taxon>Actinomycetota</taxon>
        <taxon>Actinomycetes</taxon>
        <taxon>Kitasatosporales</taxon>
        <taxon>Streptomycetaceae</taxon>
        <taxon>Streptomyces</taxon>
    </lineage>
</organism>
<feature type="transmembrane region" description="Helical" evidence="6">
    <location>
        <begin position="109"/>
        <end position="128"/>
    </location>
</feature>
<dbReference type="EMBL" id="CP066831">
    <property type="protein sequence ID" value="QQM38762.1"/>
    <property type="molecule type" value="Genomic_DNA"/>
</dbReference>
<evidence type="ECO:0000256" key="2">
    <source>
        <dbReference type="ARBA" id="ARBA00022475"/>
    </source>
</evidence>
<keyword evidence="5 6" id="KW-0472">Membrane</keyword>
<feature type="transmembrane region" description="Helical" evidence="6">
    <location>
        <begin position="68"/>
        <end position="89"/>
    </location>
</feature>
<reference evidence="7 8" key="1">
    <citation type="submission" date="2020-12" db="EMBL/GenBank/DDBJ databases">
        <title>A novel species.</title>
        <authorList>
            <person name="Li K."/>
        </authorList>
    </citation>
    <scope>NUCLEOTIDE SEQUENCE [LARGE SCALE GENOMIC DNA]</scope>
    <source>
        <strain evidence="7 8">ZYC-3</strain>
    </source>
</reference>
<proteinExistence type="predicted"/>
<comment type="subcellular location">
    <subcellularLocation>
        <location evidence="1">Cell membrane</location>
        <topology evidence="1">Multi-pass membrane protein</topology>
    </subcellularLocation>
</comment>
<dbReference type="PANTHER" id="PTHR30086:SF20">
    <property type="entry name" value="ARGININE EXPORTER PROTEIN ARGO-RELATED"/>
    <property type="match status" value="1"/>
</dbReference>
<dbReference type="Proteomes" id="UP000595636">
    <property type="component" value="Chromosome"/>
</dbReference>
<evidence type="ECO:0000313" key="7">
    <source>
        <dbReference type="EMBL" id="QQM38762.1"/>
    </source>
</evidence>
<keyword evidence="4 6" id="KW-1133">Transmembrane helix</keyword>
<evidence type="ECO:0000256" key="5">
    <source>
        <dbReference type="ARBA" id="ARBA00023136"/>
    </source>
</evidence>
<dbReference type="InterPro" id="IPR001123">
    <property type="entry name" value="LeuE-type"/>
</dbReference>
<feature type="transmembrane region" description="Helical" evidence="6">
    <location>
        <begin position="182"/>
        <end position="200"/>
    </location>
</feature>